<dbReference type="InterPro" id="IPR008754">
    <property type="entry name" value="Peptidase_M43"/>
</dbReference>
<dbReference type="Pfam" id="PF05572">
    <property type="entry name" value="Peptidase_M43"/>
    <property type="match status" value="1"/>
</dbReference>
<comment type="similarity">
    <text evidence="1">Belongs to the peptidase M43B family.</text>
</comment>
<dbReference type="OrthoDB" id="6278496at2"/>
<dbReference type="InterPro" id="IPR024079">
    <property type="entry name" value="MetalloPept_cat_dom_sf"/>
</dbReference>
<evidence type="ECO:0000256" key="4">
    <source>
        <dbReference type="ARBA" id="ARBA00022729"/>
    </source>
</evidence>
<evidence type="ECO:0000313" key="12">
    <source>
        <dbReference type="Proteomes" id="UP000239872"/>
    </source>
</evidence>
<evidence type="ECO:0000256" key="1">
    <source>
        <dbReference type="ARBA" id="ARBA00008721"/>
    </source>
</evidence>
<dbReference type="EMBL" id="PPSL01000010">
    <property type="protein sequence ID" value="PQJ08881.1"/>
    <property type="molecule type" value="Genomic_DNA"/>
</dbReference>
<feature type="domain" description="PKD" evidence="10">
    <location>
        <begin position="390"/>
        <end position="457"/>
    </location>
</feature>
<feature type="chain" id="PRO_5015505864" description="PKD domain-containing protein" evidence="9">
    <location>
        <begin position="22"/>
        <end position="745"/>
    </location>
</feature>
<dbReference type="SUPFAM" id="SSF55486">
    <property type="entry name" value="Metalloproteases ('zincins'), catalytic domain"/>
    <property type="match status" value="1"/>
</dbReference>
<evidence type="ECO:0000256" key="7">
    <source>
        <dbReference type="ARBA" id="ARBA00023049"/>
    </source>
</evidence>
<keyword evidence="7" id="KW-0482">Metalloprotease</keyword>
<dbReference type="PANTHER" id="PTHR47466:SF1">
    <property type="entry name" value="METALLOPROTEASE MEP1 (AFU_ORTHOLOGUE AFUA_1G07730)-RELATED"/>
    <property type="match status" value="1"/>
</dbReference>
<dbReference type="GO" id="GO:0046872">
    <property type="term" value="F:metal ion binding"/>
    <property type="evidence" value="ECO:0007669"/>
    <property type="project" value="UniProtKB-KW"/>
</dbReference>
<evidence type="ECO:0000256" key="2">
    <source>
        <dbReference type="ARBA" id="ARBA00022670"/>
    </source>
</evidence>
<organism evidence="11 12">
    <name type="scientific">Flavipsychrobacter stenotrophus</name>
    <dbReference type="NCBI Taxonomy" id="2077091"/>
    <lineage>
        <taxon>Bacteria</taxon>
        <taxon>Pseudomonadati</taxon>
        <taxon>Bacteroidota</taxon>
        <taxon>Chitinophagia</taxon>
        <taxon>Chitinophagales</taxon>
        <taxon>Chitinophagaceae</taxon>
        <taxon>Flavipsychrobacter</taxon>
    </lineage>
</organism>
<reference evidence="11 12" key="1">
    <citation type="submission" date="2018-01" db="EMBL/GenBank/DDBJ databases">
        <title>A novel member of the phylum Bacteroidetes isolated from glacier ice.</title>
        <authorList>
            <person name="Liu Q."/>
            <person name="Xin Y.-H."/>
        </authorList>
    </citation>
    <scope>NUCLEOTIDE SEQUENCE [LARGE SCALE GENOMIC DNA]</scope>
    <source>
        <strain evidence="11 12">RB1R16</strain>
    </source>
</reference>
<dbReference type="PROSITE" id="PS50093">
    <property type="entry name" value="PKD"/>
    <property type="match status" value="1"/>
</dbReference>
<evidence type="ECO:0000256" key="5">
    <source>
        <dbReference type="ARBA" id="ARBA00022801"/>
    </source>
</evidence>
<keyword evidence="8" id="KW-1015">Disulfide bond</keyword>
<keyword evidence="12" id="KW-1185">Reference proteome</keyword>
<accession>A0A2S7SQH9</accession>
<comment type="caution">
    <text evidence="11">The sequence shown here is derived from an EMBL/GenBank/DDBJ whole genome shotgun (WGS) entry which is preliminary data.</text>
</comment>
<keyword evidence="6" id="KW-0862">Zinc</keyword>
<evidence type="ECO:0000256" key="6">
    <source>
        <dbReference type="ARBA" id="ARBA00022833"/>
    </source>
</evidence>
<name>A0A2S7SQH9_9BACT</name>
<evidence type="ECO:0000256" key="8">
    <source>
        <dbReference type="ARBA" id="ARBA00023157"/>
    </source>
</evidence>
<sequence>MFKKFSIVLTAMFCLAKAGIAQEMKPCMTDEMYWETVKKYPQILEYEKQFEEQMTAVYANGLPGVGAKTTLSPFDTTMFDVPLVVHIVHDYGAEYLPDNDVYEAVKYWAVVFLAQNADTANVIDPFKKYVGNPRIRLHLATIDPNGNPTKGVVHEHSYLTGNANDQAKYNPWPNNKYINLWFINTFGAASTGAAAYAYYPASAAGMPYYDGVIGLYTYINYAKAIPHELGHVLNLQHVWGNTNAPDVACGDDQVWDTPPTKGHNPVGCTAAALYDVTCATGYTHAYTSISGLPDSVVNFPDTTNAQNIMDYTYCQDMFTKGQCDRMRNALTSGTAGRNNLITAANLAATGALAPMPDLPPVADFSVERATGSGIITDARTVFLTPASGANFNFKNRSWNDTISAVNWTFSNGATTPTSTSTTSVLNRFTTTGWVTVTLAATSNAGTTTLVNDHAVYVADTTPVGGFGYNQSFSNSADVANWPAFNYFENQYKWGQFTGASNDGDNGCMRFRSYDTTQKRSATPLGDHDDLCTPAFNLAGMTGPVYLNFNSAAAAANSGSISGPVGDSLEIHVTINGGQRWNKIIGYKRGTLVNNGTKSSEFVPGGTATWTARGVAIPAAYLNANTYFRFRYWPGNVGNNFYMDGFKISGFPADVAEIANSGMPLTIFPNPTNNGCNLVFKTGNENAVHISIKDITGRVVYQSTELYAPNSAVQQPIGRDLTPTAGIYFVSVVIDGNVTTQKLVVY</sequence>
<protein>
    <recommendedName>
        <fullName evidence="10">PKD domain-containing protein</fullName>
    </recommendedName>
</protein>
<dbReference type="Proteomes" id="UP000239872">
    <property type="component" value="Unassembled WGS sequence"/>
</dbReference>
<dbReference type="AlphaFoldDB" id="A0A2S7SQH9"/>
<dbReference type="Gene3D" id="2.60.40.10">
    <property type="entry name" value="Immunoglobulins"/>
    <property type="match status" value="1"/>
</dbReference>
<evidence type="ECO:0000313" key="11">
    <source>
        <dbReference type="EMBL" id="PQJ08881.1"/>
    </source>
</evidence>
<proteinExistence type="inferred from homology"/>
<evidence type="ECO:0000259" key="10">
    <source>
        <dbReference type="PROSITE" id="PS50093"/>
    </source>
</evidence>
<dbReference type="InterPro" id="IPR026444">
    <property type="entry name" value="Secre_tail"/>
</dbReference>
<keyword evidence="4 9" id="KW-0732">Signal</keyword>
<keyword evidence="3" id="KW-0479">Metal-binding</keyword>
<dbReference type="RefSeq" id="WP_105041309.1">
    <property type="nucleotide sequence ID" value="NZ_PPSL01000010.1"/>
</dbReference>
<dbReference type="Gene3D" id="3.40.390.10">
    <property type="entry name" value="Collagenase (Catalytic Domain)"/>
    <property type="match status" value="1"/>
</dbReference>
<dbReference type="InterPro" id="IPR000601">
    <property type="entry name" value="PKD_dom"/>
</dbReference>
<keyword evidence="5" id="KW-0378">Hydrolase</keyword>
<feature type="signal peptide" evidence="9">
    <location>
        <begin position="1"/>
        <end position="21"/>
    </location>
</feature>
<keyword evidence="2" id="KW-0645">Protease</keyword>
<evidence type="ECO:0000256" key="3">
    <source>
        <dbReference type="ARBA" id="ARBA00022723"/>
    </source>
</evidence>
<evidence type="ECO:0000256" key="9">
    <source>
        <dbReference type="SAM" id="SignalP"/>
    </source>
</evidence>
<dbReference type="GO" id="GO:0006508">
    <property type="term" value="P:proteolysis"/>
    <property type="evidence" value="ECO:0007669"/>
    <property type="project" value="UniProtKB-KW"/>
</dbReference>
<gene>
    <name evidence="11" type="ORF">CJD36_021665</name>
</gene>
<dbReference type="NCBIfam" id="TIGR04183">
    <property type="entry name" value="Por_Secre_tail"/>
    <property type="match status" value="1"/>
</dbReference>
<dbReference type="GO" id="GO:0008237">
    <property type="term" value="F:metallopeptidase activity"/>
    <property type="evidence" value="ECO:0007669"/>
    <property type="project" value="UniProtKB-KW"/>
</dbReference>
<dbReference type="PANTHER" id="PTHR47466">
    <property type="match status" value="1"/>
</dbReference>
<dbReference type="InterPro" id="IPR013783">
    <property type="entry name" value="Ig-like_fold"/>
</dbReference>
<dbReference type="Pfam" id="PF18962">
    <property type="entry name" value="Por_Secre_tail"/>
    <property type="match status" value="1"/>
</dbReference>